<dbReference type="AlphaFoldDB" id="A0A7W9LX89"/>
<keyword evidence="3" id="KW-1185">Reference proteome</keyword>
<dbReference type="Proteomes" id="UP000590647">
    <property type="component" value="Unassembled WGS sequence"/>
</dbReference>
<organism evidence="2 3">
    <name type="scientific">Streptomyces caelestis</name>
    <dbReference type="NCBI Taxonomy" id="36816"/>
    <lineage>
        <taxon>Bacteria</taxon>
        <taxon>Bacillati</taxon>
        <taxon>Actinomycetota</taxon>
        <taxon>Actinomycetes</taxon>
        <taxon>Kitasatosporales</taxon>
        <taxon>Streptomycetaceae</taxon>
        <taxon>Streptomyces</taxon>
    </lineage>
</organism>
<evidence type="ECO:0000313" key="3">
    <source>
        <dbReference type="Proteomes" id="UP000590647"/>
    </source>
</evidence>
<feature type="region of interest" description="Disordered" evidence="1">
    <location>
        <begin position="78"/>
        <end position="99"/>
    </location>
</feature>
<gene>
    <name evidence="2" type="ORF">HDA41_007579</name>
</gene>
<proteinExistence type="predicted"/>
<dbReference type="EMBL" id="JACHNE010000001">
    <property type="protein sequence ID" value="MBB5799615.1"/>
    <property type="molecule type" value="Genomic_DNA"/>
</dbReference>
<protein>
    <submittedName>
        <fullName evidence="2">Uncharacterized protein</fullName>
    </submittedName>
</protein>
<evidence type="ECO:0000256" key="1">
    <source>
        <dbReference type="SAM" id="MobiDB-lite"/>
    </source>
</evidence>
<reference evidence="2 3" key="1">
    <citation type="submission" date="2020-08" db="EMBL/GenBank/DDBJ databases">
        <title>Sequencing the genomes of 1000 actinobacteria strains.</title>
        <authorList>
            <person name="Klenk H.-P."/>
        </authorList>
    </citation>
    <scope>NUCLEOTIDE SEQUENCE [LARGE SCALE GENOMIC DNA]</scope>
    <source>
        <strain evidence="2 3">DSM 40084</strain>
    </source>
</reference>
<name>A0A7W9LX89_9ACTN</name>
<evidence type="ECO:0000313" key="2">
    <source>
        <dbReference type="EMBL" id="MBB5799615.1"/>
    </source>
</evidence>
<comment type="caution">
    <text evidence="2">The sequence shown here is derived from an EMBL/GenBank/DDBJ whole genome shotgun (WGS) entry which is preliminary data.</text>
</comment>
<sequence>MDVGSGTAGVTRTARTAVSRASCIMTALPSSRSLRAVKAPLTLRAAATTRLNRARKCGSSAYSGRITFSATRRPAALRARYTTPIPPAPRRRSTVNSPIRRTVPTYRRRESSVSAFRAYALPHHTCG</sequence>
<accession>A0A7W9LX89</accession>